<dbReference type="Pfam" id="PF00583">
    <property type="entry name" value="Acetyltransf_1"/>
    <property type="match status" value="1"/>
</dbReference>
<keyword evidence="5" id="KW-1185">Reference proteome</keyword>
<name>A0ABN6RKV5_9DEIO</name>
<dbReference type="Proteomes" id="UP001064971">
    <property type="component" value="Chromosome"/>
</dbReference>
<evidence type="ECO:0000259" key="3">
    <source>
        <dbReference type="PROSITE" id="PS51186"/>
    </source>
</evidence>
<dbReference type="SUPFAM" id="SSF55729">
    <property type="entry name" value="Acyl-CoA N-acyltransferases (Nat)"/>
    <property type="match status" value="1"/>
</dbReference>
<dbReference type="PROSITE" id="PS51186">
    <property type="entry name" value="GNAT"/>
    <property type="match status" value="1"/>
</dbReference>
<dbReference type="CDD" id="cd04301">
    <property type="entry name" value="NAT_SF"/>
    <property type="match status" value="1"/>
</dbReference>
<evidence type="ECO:0000313" key="4">
    <source>
        <dbReference type="EMBL" id="BDP42653.1"/>
    </source>
</evidence>
<protein>
    <submittedName>
        <fullName evidence="4">N-acetyltransferase</fullName>
    </submittedName>
</protein>
<dbReference type="NCBIfam" id="NF040503">
    <property type="entry name" value="resist_ArsN1a"/>
    <property type="match status" value="1"/>
</dbReference>
<keyword evidence="2" id="KW-0012">Acyltransferase</keyword>
<keyword evidence="1" id="KW-0808">Transferase</keyword>
<gene>
    <name evidence="4" type="ORF">DAETH_26220</name>
</gene>
<reference evidence="4" key="1">
    <citation type="submission" date="2022-07" db="EMBL/GenBank/DDBJ databases">
        <title>Complete Genome Sequence of the Radioresistant Bacterium Deinococcus aetherius ST0316, Isolated from the Air Dust collected in Lower Stratosphere above Japan.</title>
        <authorList>
            <person name="Satoh K."/>
            <person name="Hagiwara K."/>
            <person name="Katsumata K."/>
            <person name="Kubo A."/>
            <person name="Yokobori S."/>
            <person name="Yamagishi A."/>
            <person name="Oono Y."/>
            <person name="Narumi I."/>
        </authorList>
    </citation>
    <scope>NUCLEOTIDE SEQUENCE</scope>
    <source>
        <strain evidence="4">ST0316</strain>
    </source>
</reference>
<dbReference type="EMBL" id="AP026560">
    <property type="protein sequence ID" value="BDP42653.1"/>
    <property type="molecule type" value="Genomic_DNA"/>
</dbReference>
<accession>A0ABN6RKV5</accession>
<dbReference type="PANTHER" id="PTHR43072:SF23">
    <property type="entry name" value="UPF0039 PROTEIN C11D3.02C"/>
    <property type="match status" value="1"/>
</dbReference>
<organism evidence="4 5">
    <name type="scientific">Deinococcus aetherius</name>
    <dbReference type="NCBI Taxonomy" id="200252"/>
    <lineage>
        <taxon>Bacteria</taxon>
        <taxon>Thermotogati</taxon>
        <taxon>Deinococcota</taxon>
        <taxon>Deinococci</taxon>
        <taxon>Deinococcales</taxon>
        <taxon>Deinococcaceae</taxon>
        <taxon>Deinococcus</taxon>
    </lineage>
</organism>
<evidence type="ECO:0000313" key="5">
    <source>
        <dbReference type="Proteomes" id="UP001064971"/>
    </source>
</evidence>
<dbReference type="RefSeq" id="WP_264775338.1">
    <property type="nucleotide sequence ID" value="NZ_AP026560.1"/>
</dbReference>
<proteinExistence type="predicted"/>
<evidence type="ECO:0000256" key="2">
    <source>
        <dbReference type="ARBA" id="ARBA00023315"/>
    </source>
</evidence>
<evidence type="ECO:0000256" key="1">
    <source>
        <dbReference type="ARBA" id="ARBA00022679"/>
    </source>
</evidence>
<sequence>MPATRAATPDDAPAVTRIYNEGIADRIATFEARERTEDEVAERLRGPHPAVVALDERGKVVAFAWSGPYSTREAYATIGDHGVYVAREARGRGYGEAALRALMNAARETGMHKLTSRVFVDNAASRRLHARCGFREVGLHRRHARLDGEWRDVVTVEVLLDEGED</sequence>
<dbReference type="InterPro" id="IPR000182">
    <property type="entry name" value="GNAT_dom"/>
</dbReference>
<dbReference type="Gene3D" id="3.40.630.30">
    <property type="match status" value="1"/>
</dbReference>
<dbReference type="PANTHER" id="PTHR43072">
    <property type="entry name" value="N-ACETYLTRANSFERASE"/>
    <property type="match status" value="1"/>
</dbReference>
<feature type="domain" description="N-acetyltransferase" evidence="3">
    <location>
        <begin position="2"/>
        <end position="157"/>
    </location>
</feature>
<dbReference type="InterPro" id="IPR016181">
    <property type="entry name" value="Acyl_CoA_acyltransferase"/>
</dbReference>